<feature type="binding site" evidence="6">
    <location>
        <position position="95"/>
    </location>
    <ligand>
        <name>ATP</name>
        <dbReference type="ChEBI" id="CHEBI:30616"/>
    </ligand>
</feature>
<dbReference type="InterPro" id="IPR045269">
    <property type="entry name" value="Atg1-like"/>
</dbReference>
<keyword evidence="4" id="KW-0418">Kinase</keyword>
<evidence type="ECO:0000256" key="3">
    <source>
        <dbReference type="ARBA" id="ARBA00022741"/>
    </source>
</evidence>
<dbReference type="AlphaFoldDB" id="A0AAN7WRP4"/>
<reference evidence="10" key="1">
    <citation type="submission" date="2023-07" db="EMBL/GenBank/DDBJ databases">
        <title>A draft genome of Kazachstania heterogenica Y-27499.</title>
        <authorList>
            <person name="Donic C."/>
            <person name="Kralova J.S."/>
            <person name="Fidel L."/>
            <person name="Ben-Dor S."/>
            <person name="Jung S."/>
        </authorList>
    </citation>
    <scope>NUCLEOTIDE SEQUENCE [LARGE SCALE GENOMIC DNA]</scope>
    <source>
        <strain evidence="10">Y27499</strain>
    </source>
</reference>
<feature type="region of interest" description="Disordered" evidence="7">
    <location>
        <begin position="579"/>
        <end position="603"/>
    </location>
</feature>
<evidence type="ECO:0000256" key="7">
    <source>
        <dbReference type="SAM" id="MobiDB-lite"/>
    </source>
</evidence>
<dbReference type="GO" id="GO:0000045">
    <property type="term" value="P:autophagosome assembly"/>
    <property type="evidence" value="ECO:0007669"/>
    <property type="project" value="TreeGrafter"/>
</dbReference>
<dbReference type="Gene3D" id="3.30.200.20">
    <property type="entry name" value="Phosphorylase Kinase, domain 1"/>
    <property type="match status" value="1"/>
</dbReference>
<evidence type="ECO:0000256" key="2">
    <source>
        <dbReference type="ARBA" id="ARBA00022679"/>
    </source>
</evidence>
<evidence type="ECO:0000256" key="4">
    <source>
        <dbReference type="ARBA" id="ARBA00022777"/>
    </source>
</evidence>
<evidence type="ECO:0000256" key="6">
    <source>
        <dbReference type="PROSITE-ProRule" id="PRU10141"/>
    </source>
</evidence>
<dbReference type="GO" id="GO:0005524">
    <property type="term" value="F:ATP binding"/>
    <property type="evidence" value="ECO:0007669"/>
    <property type="project" value="UniProtKB-UniRule"/>
</dbReference>
<keyword evidence="10" id="KW-1185">Reference proteome</keyword>
<name>A0AAN7WRP4_9SACH</name>
<dbReference type="EC" id="2.7.11.1" evidence="1"/>
<dbReference type="InterPro" id="IPR017441">
    <property type="entry name" value="Protein_kinase_ATP_BS"/>
</dbReference>
<dbReference type="PROSITE" id="PS00108">
    <property type="entry name" value="PROTEIN_KINASE_ST"/>
    <property type="match status" value="1"/>
</dbReference>
<protein>
    <recommendedName>
        <fullName evidence="1">non-specific serine/threonine protein kinase</fullName>
        <ecNumber evidence="1">2.7.11.1</ecNumber>
    </recommendedName>
</protein>
<dbReference type="SMART" id="SM00220">
    <property type="entry name" value="S_TKc"/>
    <property type="match status" value="1"/>
</dbReference>
<dbReference type="SUPFAM" id="SSF56112">
    <property type="entry name" value="Protein kinase-like (PK-like)"/>
    <property type="match status" value="1"/>
</dbReference>
<comment type="caution">
    <text evidence="9">The sequence shown here is derived from an EMBL/GenBank/DDBJ whole genome shotgun (WGS) entry which is preliminary data.</text>
</comment>
<feature type="compositionally biased region" description="Low complexity" evidence="7">
    <location>
        <begin position="590"/>
        <end position="601"/>
    </location>
</feature>
<dbReference type="GO" id="GO:0000407">
    <property type="term" value="C:phagophore assembly site"/>
    <property type="evidence" value="ECO:0007669"/>
    <property type="project" value="TreeGrafter"/>
</dbReference>
<keyword evidence="2" id="KW-0808">Transferase</keyword>
<dbReference type="PANTHER" id="PTHR24348:SF22">
    <property type="entry name" value="NON-SPECIFIC SERINE_THREONINE PROTEIN KINASE"/>
    <property type="match status" value="1"/>
</dbReference>
<dbReference type="Gene3D" id="1.10.510.10">
    <property type="entry name" value="Transferase(Phosphotransferase) domain 1"/>
    <property type="match status" value="1"/>
</dbReference>
<dbReference type="InterPro" id="IPR011009">
    <property type="entry name" value="Kinase-like_dom_sf"/>
</dbReference>
<keyword evidence="5 6" id="KW-0067">ATP-binding</keyword>
<dbReference type="GO" id="GO:0004674">
    <property type="term" value="F:protein serine/threonine kinase activity"/>
    <property type="evidence" value="ECO:0007669"/>
    <property type="project" value="UniProtKB-EC"/>
</dbReference>
<dbReference type="PROSITE" id="PS00107">
    <property type="entry name" value="PROTEIN_KINASE_ATP"/>
    <property type="match status" value="1"/>
</dbReference>
<feature type="domain" description="Protein kinase" evidence="8">
    <location>
        <begin position="62"/>
        <end position="421"/>
    </location>
</feature>
<dbReference type="GO" id="GO:0005776">
    <property type="term" value="C:autophagosome"/>
    <property type="evidence" value="ECO:0007669"/>
    <property type="project" value="TreeGrafter"/>
</dbReference>
<accession>A0AAN7WRP4</accession>
<dbReference type="PROSITE" id="PS50011">
    <property type="entry name" value="PROTEIN_KINASE_DOM"/>
    <property type="match status" value="1"/>
</dbReference>
<dbReference type="Pfam" id="PF00069">
    <property type="entry name" value="Pkinase"/>
    <property type="match status" value="1"/>
</dbReference>
<dbReference type="EMBL" id="JAWIZZ010000064">
    <property type="protein sequence ID" value="KAK5773818.1"/>
    <property type="molecule type" value="Genomic_DNA"/>
</dbReference>
<gene>
    <name evidence="9" type="ORF">RI543_004874</name>
</gene>
<dbReference type="InterPro" id="IPR000719">
    <property type="entry name" value="Prot_kinase_dom"/>
</dbReference>
<evidence type="ECO:0000313" key="9">
    <source>
        <dbReference type="EMBL" id="KAK5773818.1"/>
    </source>
</evidence>
<proteinExistence type="predicted"/>
<sequence>MYHQRQSKVPSLLPNSSLQLGPFNNIDPSLITTYNDLIQIFLPQIKKTTSEVIVEGDPRTTFQFISKIGRGQYGTVYKCKSLNNNNTNNKIYAVKRLSKSGYSNNNIAIYGMNQILRQQERWKQMGWSEKWTSDEIIMVLNLIKIRWEILVMQKLTRNTSLSPYIVNFIQCVDYNNSSDIWLIYECCDLGELQWQRSSKEEILNQWKLILSSNGEHENNQLSKNNITVHDIVIKVLHDVAQGLFFLKKSKIIHRDIKPANILIDSRTGTLKISDYGCSLIEPGDQGLFDYENMNIPFSTILNCFQRELNKIVGTPAFIPPELCHFDMLSKQNNQKVIDGYKIDIWALGIMLYCIMFNELPFSGDNEFATYHQIISKKLFCPITKTDQLSDLIVNKLLNKQPDERICIEELLKEIKVLSPNLTKNTKKQEGKTSTLKNLINKIWHKKNRNKVKVSISNKSKDLATKNGMFNNSNNSRDMTIDNIEKLESTSDMTSLISNLEEPVLVTDPLDLFSVKNKIDTYDEDYEEIKQLRDTHSLSELDHQLSRSPQRQLEKRETVVSSTSLEVITPIKKMIRINNTPEKKNSSSNISGTSVGGHHSSTNKLTFTNRSIPISNNIMNFKAVLNSEEQDSGETIDDIKEYLNYAK</sequence>
<evidence type="ECO:0000256" key="5">
    <source>
        <dbReference type="ARBA" id="ARBA00022840"/>
    </source>
</evidence>
<dbReference type="GO" id="GO:0016020">
    <property type="term" value="C:membrane"/>
    <property type="evidence" value="ECO:0007669"/>
    <property type="project" value="TreeGrafter"/>
</dbReference>
<keyword evidence="3 6" id="KW-0547">Nucleotide-binding</keyword>
<evidence type="ECO:0000313" key="10">
    <source>
        <dbReference type="Proteomes" id="UP001306508"/>
    </source>
</evidence>
<organism evidence="9 10">
    <name type="scientific">Arxiozyma heterogenica</name>
    <dbReference type="NCBI Taxonomy" id="278026"/>
    <lineage>
        <taxon>Eukaryota</taxon>
        <taxon>Fungi</taxon>
        <taxon>Dikarya</taxon>
        <taxon>Ascomycota</taxon>
        <taxon>Saccharomycotina</taxon>
        <taxon>Saccharomycetes</taxon>
        <taxon>Saccharomycetales</taxon>
        <taxon>Saccharomycetaceae</taxon>
        <taxon>Arxiozyma</taxon>
    </lineage>
</organism>
<evidence type="ECO:0000256" key="1">
    <source>
        <dbReference type="ARBA" id="ARBA00012513"/>
    </source>
</evidence>
<evidence type="ECO:0000259" key="8">
    <source>
        <dbReference type="PROSITE" id="PS50011"/>
    </source>
</evidence>
<dbReference type="InterPro" id="IPR008271">
    <property type="entry name" value="Ser/Thr_kinase_AS"/>
</dbReference>
<dbReference type="Proteomes" id="UP001306508">
    <property type="component" value="Unassembled WGS sequence"/>
</dbReference>
<dbReference type="GO" id="GO:0010506">
    <property type="term" value="P:regulation of autophagy"/>
    <property type="evidence" value="ECO:0007669"/>
    <property type="project" value="InterPro"/>
</dbReference>
<dbReference type="PANTHER" id="PTHR24348">
    <property type="entry name" value="SERINE/THREONINE-PROTEIN KINASE UNC-51-RELATED"/>
    <property type="match status" value="1"/>
</dbReference>
<dbReference type="GO" id="GO:0005829">
    <property type="term" value="C:cytosol"/>
    <property type="evidence" value="ECO:0007669"/>
    <property type="project" value="TreeGrafter"/>
</dbReference>